<dbReference type="GO" id="GO:0000160">
    <property type="term" value="P:phosphorelay signal transduction system"/>
    <property type="evidence" value="ECO:0007669"/>
    <property type="project" value="InterPro"/>
</dbReference>
<organism evidence="5 6">
    <name type="scientific">Halococcus hamelinensis 100A6</name>
    <dbReference type="NCBI Taxonomy" id="1132509"/>
    <lineage>
        <taxon>Archaea</taxon>
        <taxon>Methanobacteriati</taxon>
        <taxon>Methanobacteriota</taxon>
        <taxon>Stenosarchaea group</taxon>
        <taxon>Halobacteria</taxon>
        <taxon>Halobacteriales</taxon>
        <taxon>Halococcaceae</taxon>
        <taxon>Halococcus</taxon>
    </lineage>
</organism>
<gene>
    <name evidence="5" type="ORF">C447_15181</name>
</gene>
<dbReference type="PROSITE" id="PS50112">
    <property type="entry name" value="PAS"/>
    <property type="match status" value="1"/>
</dbReference>
<dbReference type="eggNOG" id="arCOG02387">
    <property type="taxonomic scope" value="Archaea"/>
</dbReference>
<dbReference type="InterPro" id="IPR001789">
    <property type="entry name" value="Sig_transdc_resp-reg_receiver"/>
</dbReference>
<dbReference type="SUPFAM" id="SSF55785">
    <property type="entry name" value="PYP-like sensor domain (PAS domain)"/>
    <property type="match status" value="1"/>
</dbReference>
<protein>
    <submittedName>
        <fullName evidence="5">HTR-like protein</fullName>
    </submittedName>
</protein>
<dbReference type="PROSITE" id="PS50110">
    <property type="entry name" value="RESPONSE_REGULATORY"/>
    <property type="match status" value="1"/>
</dbReference>
<dbReference type="InterPro" id="IPR000014">
    <property type="entry name" value="PAS"/>
</dbReference>
<comment type="caution">
    <text evidence="5">The sequence shown here is derived from an EMBL/GenBank/DDBJ whole genome shotgun (WGS) entry which is preliminary data.</text>
</comment>
<dbReference type="Pfam" id="PF08448">
    <property type="entry name" value="PAS_4"/>
    <property type="match status" value="1"/>
</dbReference>
<keyword evidence="1 2" id="KW-0597">Phosphoprotein</keyword>
<evidence type="ECO:0000259" key="3">
    <source>
        <dbReference type="PROSITE" id="PS50110"/>
    </source>
</evidence>
<dbReference type="NCBIfam" id="TIGR00229">
    <property type="entry name" value="sensory_box"/>
    <property type="match status" value="1"/>
</dbReference>
<dbReference type="PATRIC" id="fig|1132509.6.peg.3530"/>
<dbReference type="SMART" id="SM00448">
    <property type="entry name" value="REC"/>
    <property type="match status" value="1"/>
</dbReference>
<feature type="domain" description="Response regulatory" evidence="3">
    <location>
        <begin position="12"/>
        <end position="130"/>
    </location>
</feature>
<evidence type="ECO:0000313" key="5">
    <source>
        <dbReference type="EMBL" id="EMA36612.1"/>
    </source>
</evidence>
<dbReference type="CDD" id="cd00156">
    <property type="entry name" value="REC"/>
    <property type="match status" value="1"/>
</dbReference>
<dbReference type="Gene3D" id="3.30.450.20">
    <property type="entry name" value="PAS domain"/>
    <property type="match status" value="1"/>
</dbReference>
<dbReference type="SUPFAM" id="SSF52172">
    <property type="entry name" value="CheY-like"/>
    <property type="match status" value="1"/>
</dbReference>
<name>M0LST5_9EURY</name>
<dbReference type="InterPro" id="IPR013656">
    <property type="entry name" value="PAS_4"/>
</dbReference>
<keyword evidence="6" id="KW-1185">Reference proteome</keyword>
<dbReference type="InterPro" id="IPR050595">
    <property type="entry name" value="Bact_response_regulator"/>
</dbReference>
<reference evidence="5 6" key="1">
    <citation type="journal article" date="2014" name="PLoS Genet.">
        <title>Phylogenetically driven sequencing of extremely halophilic archaea reveals strategies for static and dynamic osmo-response.</title>
        <authorList>
            <person name="Becker E.A."/>
            <person name="Seitzer P.M."/>
            <person name="Tritt A."/>
            <person name="Larsen D."/>
            <person name="Krusor M."/>
            <person name="Yao A.I."/>
            <person name="Wu D."/>
            <person name="Madern D."/>
            <person name="Eisen J.A."/>
            <person name="Darling A.E."/>
            <person name="Facciotti M.T."/>
        </authorList>
    </citation>
    <scope>NUCLEOTIDE SEQUENCE [LARGE SCALE GENOMIC DNA]</scope>
    <source>
        <strain evidence="5 6">100A6</strain>
    </source>
</reference>
<proteinExistence type="predicted"/>
<dbReference type="RefSeq" id="WP_007695349.1">
    <property type="nucleotide sequence ID" value="NZ_AJRK01000423.1"/>
</dbReference>
<dbReference type="EMBL" id="AOMB01000041">
    <property type="protein sequence ID" value="EMA36612.1"/>
    <property type="molecule type" value="Genomic_DNA"/>
</dbReference>
<dbReference type="Gene3D" id="3.40.50.2300">
    <property type="match status" value="1"/>
</dbReference>
<accession>M0LST5</accession>
<evidence type="ECO:0000259" key="4">
    <source>
        <dbReference type="PROSITE" id="PS50112"/>
    </source>
</evidence>
<dbReference type="SMART" id="SM00091">
    <property type="entry name" value="PAS"/>
    <property type="match status" value="1"/>
</dbReference>
<feature type="domain" description="PAS" evidence="4">
    <location>
        <begin position="145"/>
        <end position="190"/>
    </location>
</feature>
<dbReference type="PANTHER" id="PTHR44591">
    <property type="entry name" value="STRESS RESPONSE REGULATOR PROTEIN 1"/>
    <property type="match status" value="1"/>
</dbReference>
<dbReference type="Pfam" id="PF00072">
    <property type="entry name" value="Response_reg"/>
    <property type="match status" value="1"/>
</dbReference>
<sequence length="263" mass="29821">MSSAEDGTEPIHVLHVDDEPGFCELVELFLERELDAIDVVTAASAEAGLEWLDATDEPVDCVVSDYDMPTMNGLELLERVRESNPDLPFVLFTGRGSEEIASEAITAGVSEYVEKQHGTEQYTLLANRIDNLVAGYRAERELEATNERLRKLYAGITDAIFALDTERRFTHVNERAEELLGQSEEELLGELVEEEFSVLAGTKFETESIRAYREDEPVEFEEYYPPRDAWHRVRAVPTGDGLTVHVSDVTERRTREQPVQRQR</sequence>
<dbReference type="Proteomes" id="UP000011566">
    <property type="component" value="Unassembled WGS sequence"/>
</dbReference>
<evidence type="ECO:0000256" key="1">
    <source>
        <dbReference type="ARBA" id="ARBA00022553"/>
    </source>
</evidence>
<dbReference type="PANTHER" id="PTHR44591:SF25">
    <property type="entry name" value="CHEMOTAXIS TWO-COMPONENT RESPONSE REGULATOR"/>
    <property type="match status" value="1"/>
</dbReference>
<dbReference type="AlphaFoldDB" id="M0LST5"/>
<dbReference type="InterPro" id="IPR011006">
    <property type="entry name" value="CheY-like_superfamily"/>
</dbReference>
<dbReference type="InterPro" id="IPR035965">
    <property type="entry name" value="PAS-like_dom_sf"/>
</dbReference>
<evidence type="ECO:0000256" key="2">
    <source>
        <dbReference type="PROSITE-ProRule" id="PRU00169"/>
    </source>
</evidence>
<dbReference type="OrthoDB" id="211969at2157"/>
<feature type="modified residue" description="4-aspartylphosphate" evidence="2">
    <location>
        <position position="65"/>
    </location>
</feature>
<evidence type="ECO:0000313" key="6">
    <source>
        <dbReference type="Proteomes" id="UP000011566"/>
    </source>
</evidence>